<dbReference type="CDD" id="cd17521">
    <property type="entry name" value="RMtype1_S_Sau13435ORF2165P_TRD2-CR2_like"/>
    <property type="match status" value="1"/>
</dbReference>
<keyword evidence="3" id="KW-0238">DNA-binding</keyword>
<dbReference type="SUPFAM" id="SSF116734">
    <property type="entry name" value="DNA methylase specificity domain"/>
    <property type="match status" value="2"/>
</dbReference>
<dbReference type="EMBL" id="CP000826">
    <property type="protein sequence ID" value="ABV43178.1"/>
    <property type="molecule type" value="Genomic_DNA"/>
</dbReference>
<dbReference type="Pfam" id="PF01420">
    <property type="entry name" value="Methylase_S"/>
    <property type="match status" value="2"/>
</dbReference>
<dbReference type="OrthoDB" id="9798929at2"/>
<dbReference type="REBASE" id="16263">
    <property type="entry name" value="S.Spr568ORF4082P"/>
</dbReference>
<evidence type="ECO:0000256" key="1">
    <source>
        <dbReference type="ARBA" id="ARBA00010923"/>
    </source>
</evidence>
<evidence type="ECO:0000256" key="3">
    <source>
        <dbReference type="ARBA" id="ARBA00023125"/>
    </source>
</evidence>
<dbReference type="KEGG" id="spe:Spro_4083"/>
<dbReference type="Gene3D" id="3.90.220.20">
    <property type="entry name" value="DNA methylase specificity domains"/>
    <property type="match status" value="2"/>
</dbReference>
<dbReference type="CDD" id="cd17286">
    <property type="entry name" value="RMtype1_S_Lla161ORF747P_TRD1-CR1_like"/>
    <property type="match status" value="1"/>
</dbReference>
<sequence>MSVDNKVPEIRFKGFSEAWVDSDLKSFSDSFSYGLNASAVKFDGVNKYLRITDIDEKSRNFDYCQLTSPDADLSKSDNYLLKKGDILFARTGASVGKTYIYNEQDGKVYFAGFLIRASINHEASAQFIFQNTQTHEYARFVATTSQRSGQPGINAKEYGEYRLFSPTEPEQTQIGNYFQKLDTLINQHQQKHDKLSSIKKAMLEKMFPKQGETIPEIRFKGFSGEWEEKSVGQFGEIITGSTPSTQNLINYSNDGIPWVTPTDISRNVTFNTAKRLSQTGCKVARIVPKDTILVTCIASIGKNTILGTQGGFNQQINGIIPNQKDNHPYFIFSASILWSEKLKRSAASGTMQIVNKTEFSELKTRAPKKEEQTAIGNYFQKLDSLIDQHQQQITKLNNIKQACLSKMFV</sequence>
<dbReference type="PANTHER" id="PTHR30408">
    <property type="entry name" value="TYPE-1 RESTRICTION ENZYME ECOKI SPECIFICITY PROTEIN"/>
    <property type="match status" value="1"/>
</dbReference>
<name>A8GJ88_SERP5</name>
<dbReference type="InterPro" id="IPR000055">
    <property type="entry name" value="Restrct_endonuc_typeI_TRD"/>
</dbReference>
<reference evidence="5" key="1">
    <citation type="submission" date="2007-09" db="EMBL/GenBank/DDBJ databases">
        <title>Complete sequence of chromosome of Serratia proteamaculans 568.</title>
        <authorList>
            <consortium name="US DOE Joint Genome Institute"/>
            <person name="Copeland A."/>
            <person name="Lucas S."/>
            <person name="Lapidus A."/>
            <person name="Barry K."/>
            <person name="Glavina del Rio T."/>
            <person name="Dalin E."/>
            <person name="Tice H."/>
            <person name="Pitluck S."/>
            <person name="Chain P."/>
            <person name="Malfatti S."/>
            <person name="Shin M."/>
            <person name="Vergez L."/>
            <person name="Schmutz J."/>
            <person name="Larimer F."/>
            <person name="Land M."/>
            <person name="Hauser L."/>
            <person name="Kyrpides N."/>
            <person name="Kim E."/>
            <person name="Taghavi S."/>
            <person name="Newman L."/>
            <person name="Vangronsveld J."/>
            <person name="van der Lelie D."/>
            <person name="Richardson P."/>
        </authorList>
    </citation>
    <scope>NUCLEOTIDE SEQUENCE [LARGE SCALE GENOMIC DNA]</scope>
    <source>
        <strain evidence="5">568</strain>
    </source>
</reference>
<feature type="domain" description="Type I restriction modification DNA specificity" evidence="4">
    <location>
        <begin position="39"/>
        <end position="195"/>
    </location>
</feature>
<keyword evidence="2" id="KW-0680">Restriction system</keyword>
<dbReference type="Gene3D" id="1.10.287.1120">
    <property type="entry name" value="Bipartite methylase S protein"/>
    <property type="match status" value="1"/>
</dbReference>
<protein>
    <submittedName>
        <fullName evidence="5">Restriction modification system DNA specificity domain</fullName>
    </submittedName>
</protein>
<evidence type="ECO:0000256" key="2">
    <source>
        <dbReference type="ARBA" id="ARBA00022747"/>
    </source>
</evidence>
<comment type="similarity">
    <text evidence="1">Belongs to the type-I restriction system S methylase family.</text>
</comment>
<evidence type="ECO:0000259" key="4">
    <source>
        <dbReference type="Pfam" id="PF01420"/>
    </source>
</evidence>
<organism evidence="5">
    <name type="scientific">Serratia proteamaculans (strain 568)</name>
    <dbReference type="NCBI Taxonomy" id="399741"/>
    <lineage>
        <taxon>Bacteria</taxon>
        <taxon>Pseudomonadati</taxon>
        <taxon>Pseudomonadota</taxon>
        <taxon>Gammaproteobacteria</taxon>
        <taxon>Enterobacterales</taxon>
        <taxon>Yersiniaceae</taxon>
        <taxon>Serratia</taxon>
    </lineage>
</organism>
<evidence type="ECO:0000313" key="5">
    <source>
        <dbReference type="EMBL" id="ABV43178.1"/>
    </source>
</evidence>
<dbReference type="InterPro" id="IPR044946">
    <property type="entry name" value="Restrct_endonuc_typeI_TRD_sf"/>
</dbReference>
<dbReference type="eggNOG" id="COG0732">
    <property type="taxonomic scope" value="Bacteria"/>
</dbReference>
<gene>
    <name evidence="5" type="ordered locus">Spro_4083</name>
</gene>
<dbReference type="GO" id="GO:0009307">
    <property type="term" value="P:DNA restriction-modification system"/>
    <property type="evidence" value="ECO:0007669"/>
    <property type="project" value="UniProtKB-KW"/>
</dbReference>
<accession>A8GJ88</accession>
<feature type="domain" description="Type I restriction modification DNA specificity" evidence="4">
    <location>
        <begin position="225"/>
        <end position="397"/>
    </location>
</feature>
<dbReference type="GO" id="GO:0003677">
    <property type="term" value="F:DNA binding"/>
    <property type="evidence" value="ECO:0007669"/>
    <property type="project" value="UniProtKB-KW"/>
</dbReference>
<dbReference type="STRING" id="399741.Spro_4083"/>
<dbReference type="HOGENOM" id="CLU_021095_0_2_6"/>
<proteinExistence type="inferred from homology"/>
<dbReference type="AlphaFoldDB" id="A8GJ88"/>
<dbReference type="PANTHER" id="PTHR30408:SF12">
    <property type="entry name" value="TYPE I RESTRICTION ENZYME MJAVIII SPECIFICITY SUBUNIT"/>
    <property type="match status" value="1"/>
</dbReference>
<dbReference type="InterPro" id="IPR052021">
    <property type="entry name" value="Type-I_RS_S_subunit"/>
</dbReference>